<feature type="compositionally biased region" description="Low complexity" evidence="1">
    <location>
        <begin position="1238"/>
        <end position="1247"/>
    </location>
</feature>
<feature type="compositionally biased region" description="Acidic residues" evidence="1">
    <location>
        <begin position="1213"/>
        <end position="1237"/>
    </location>
</feature>
<dbReference type="Proteomes" id="UP000011087">
    <property type="component" value="Unassembled WGS sequence"/>
</dbReference>
<feature type="compositionally biased region" description="Basic and acidic residues" evidence="1">
    <location>
        <begin position="859"/>
        <end position="870"/>
    </location>
</feature>
<feature type="compositionally biased region" description="Basic and acidic residues" evidence="1">
    <location>
        <begin position="754"/>
        <end position="774"/>
    </location>
</feature>
<dbReference type="EMBL" id="JH993106">
    <property type="protein sequence ID" value="EKX34607.1"/>
    <property type="molecule type" value="Genomic_DNA"/>
</dbReference>
<feature type="compositionally biased region" description="Basic and acidic residues" evidence="1">
    <location>
        <begin position="824"/>
        <end position="849"/>
    </location>
</feature>
<feature type="compositionally biased region" description="Low complexity" evidence="1">
    <location>
        <begin position="546"/>
        <end position="565"/>
    </location>
</feature>
<feature type="compositionally biased region" description="Acidic residues" evidence="1">
    <location>
        <begin position="1153"/>
        <end position="1170"/>
    </location>
</feature>
<feature type="region of interest" description="Disordered" evidence="1">
    <location>
        <begin position="1600"/>
        <end position="1624"/>
    </location>
</feature>
<dbReference type="EnsemblProtists" id="EKX34607">
    <property type="protein sequence ID" value="EKX34607"/>
    <property type="gene ID" value="GUITHDRAFT_147125"/>
</dbReference>
<sequence>MQSEEGSGSTRTIGEAQLLFWVQDNIIRALEAGVSSPARTQEQVLQNLLMIEAMLREEIGHVDQVEVMEVYQGRREAIATILLALYQLYCKRCTTEVKRVRVRSRKGIKPHDTSISRQAEPAWDEAAEGSALSLPASFASSLGSDQTPAKILAHARWSTSWLAACSPKFQRSLCPPSIMTLWDHVKDDVHRDHFNLQSMQGSDLQAVWGEGRWFSRACMSAALYAVLLHSLGEDVDVSEAEDRGKLRLVVNHLQACGVKVKLVAHADVEEEEVYKSAGAHAAILDGVAMIFIRSFLSVEQIHQQTVSLWKNFTENHPQEASRSEFRAEKPLDLEDALAMWMSCELQLCRHSNLPVVRQLFDQLFNSNTSSTVEELQMDISDGKALLLVLSSHAPDLVTSALPSDMLARGEEEGGGAAGRSTRTKSLLVLASLKVCAKLQLLSSSVFDNVNTHAPPHLHVLLQAPDLVFVSSAMKPLVLLFLSLLHVKLSGNRQAEGKNESAAGPSDSGRKTQDELLLGSTIGGSNLVLQPLQMSNSLRTPHKQLTSAIESVSNSSQSQSSPASLRGAGGSGSSPSSQQRTSSGLSEVLIIQSPTQSEQSEPSASPSYLDESSSSPLPAPTWRTSSPYLLAGGEQQEKSSGALDQSGGSSRAGGVAPVELEEQLKQQQDENVNVRNQQKEEEEQERGQEQEQEESGNGQENAKEEEEEEEEEEDQQDGEERLEEAKLIARRETWSPRLDLSRKSDGGEQVVQMRASEEGGHEEPEIMRQSWKIEEFSNEQCDDTEKELPSLSTSLSSSFKSSRLASQDSSSDVRDLMRAQTFNQHKTDGGQDESRNHDDDRDFDNKHYDGGDENVSLVRDGGDSTIDKQRDTTNVLDDNYLYVQEDSIRQDEETSKGLRTSRIGGEEDVADEGQEESNIRSDMKETLETSGPTVQDEAADLTPPSRHPPREQHAYDDSARISGSLEGKVCSVAFDDDRRHGEKHVCVSSEQEEEEMDQAQDNENDVDTLGNVPTTFEAVQEIQTIQDEDEKKKVSALSRELVVADDLQGLDGEGKETSQVDSCADISADVHQEGKDEGNDSLLSVWNSQGNILKDLQLTRLSLRLSEAPRDVPRTFEDVREEGEVESSESPAVLPPSDTLATMDGEEGGSYSDEGQEQDEALVNEEEVDDGDQGRKESAGKIAEEQVTTKAEEEDEEEELNYQGLDTEVQEMVKEEENEEEEEEEEEQEEEQEQEQEQEQQQLEVPVELFDEGKGGNGEEMDEGDRLLHQGTPREERDSVTEEEEEAEESQVREMEIESHSRRDLTTEDWQASLHVEEGEDEEEEIVKKEDTEEEMEEQEEQEEDRQRVLSSYGRLATDVSGGAGMEQKHRAEEGDAMLSKQGNAPQTPEIKKRHVGAVRETKRQQESWIGEYRNDTVARPSTAPGKVSSAHNGAEQAQRDIERSRAAAEKERAELRKRIGREAFQLLLGMQEEAGQDVREAQQESRCLDDERECEEMEAGEEEKAGEEERRGIVPDAFVTSKRNRFLSLSSIREEREGHREDELVSEERGGAGSRQLSERKQAWSQEILLPPQPRDQDEIDKSRRLHRLCSPATCSQCYGAVDGEPSRSERGEEEATESDSVEERRLQKFLALRRRREEDAQMRKQSSMTNSSGPSVVEHKKRDAVLGLLDSCGSETANFCILLVRDPNLRYRLR</sequence>
<feature type="region of interest" description="Disordered" evidence="1">
    <location>
        <begin position="1102"/>
        <end position="1452"/>
    </location>
</feature>
<feature type="region of interest" description="Disordered" evidence="1">
    <location>
        <begin position="1530"/>
        <end position="1578"/>
    </location>
</feature>
<feature type="compositionally biased region" description="Acidic residues" evidence="1">
    <location>
        <begin position="702"/>
        <end position="721"/>
    </location>
</feature>
<dbReference type="GeneID" id="17291319"/>
<gene>
    <name evidence="2" type="ORF">GUITHDRAFT_147125</name>
</gene>
<reference evidence="3" key="3">
    <citation type="submission" date="2015-06" db="UniProtKB">
        <authorList>
            <consortium name="EnsemblProtists"/>
        </authorList>
    </citation>
    <scope>IDENTIFICATION</scope>
</reference>
<feature type="compositionally biased region" description="Polar residues" evidence="1">
    <location>
        <begin position="1644"/>
        <end position="1655"/>
    </location>
</feature>
<feature type="compositionally biased region" description="Basic and acidic residues" evidence="1">
    <location>
        <begin position="1476"/>
        <end position="1489"/>
    </location>
</feature>
<feature type="compositionally biased region" description="Low complexity" evidence="1">
    <location>
        <begin position="572"/>
        <end position="615"/>
    </location>
</feature>
<feature type="compositionally biased region" description="Low complexity" evidence="1">
    <location>
        <begin position="788"/>
        <end position="809"/>
    </location>
</feature>
<feature type="compositionally biased region" description="Basic and acidic residues" evidence="1">
    <location>
        <begin position="1289"/>
        <end position="1305"/>
    </location>
</feature>
<feature type="region of interest" description="Disordered" evidence="1">
    <location>
        <begin position="492"/>
        <end position="511"/>
    </location>
</feature>
<feature type="region of interest" description="Disordered" evidence="1">
    <location>
        <begin position="1474"/>
        <end position="1516"/>
    </location>
</feature>
<feature type="compositionally biased region" description="Acidic residues" evidence="1">
    <location>
        <begin position="905"/>
        <end position="914"/>
    </location>
</feature>
<evidence type="ECO:0000256" key="1">
    <source>
        <dbReference type="SAM" id="MobiDB-lite"/>
    </source>
</evidence>
<keyword evidence="4" id="KW-1185">Reference proteome</keyword>
<protein>
    <submittedName>
        <fullName evidence="2 3">Uncharacterized protein</fullName>
    </submittedName>
</protein>
<proteinExistence type="predicted"/>
<feature type="compositionally biased region" description="Polar residues" evidence="1">
    <location>
        <begin position="637"/>
        <end position="648"/>
    </location>
</feature>
<feature type="compositionally biased region" description="Basic and acidic residues" evidence="1">
    <location>
        <begin position="916"/>
        <end position="926"/>
    </location>
</feature>
<feature type="compositionally biased region" description="Basic and acidic residues" evidence="1">
    <location>
        <begin position="947"/>
        <end position="958"/>
    </location>
</feature>
<reference evidence="2 4" key="1">
    <citation type="journal article" date="2012" name="Nature">
        <title>Algal genomes reveal evolutionary mosaicism and the fate of nucleomorphs.</title>
        <authorList>
            <consortium name="DOE Joint Genome Institute"/>
            <person name="Curtis B.A."/>
            <person name="Tanifuji G."/>
            <person name="Burki F."/>
            <person name="Gruber A."/>
            <person name="Irimia M."/>
            <person name="Maruyama S."/>
            <person name="Arias M.C."/>
            <person name="Ball S.G."/>
            <person name="Gile G.H."/>
            <person name="Hirakawa Y."/>
            <person name="Hopkins J.F."/>
            <person name="Kuo A."/>
            <person name="Rensing S.A."/>
            <person name="Schmutz J."/>
            <person name="Symeonidi A."/>
            <person name="Elias M."/>
            <person name="Eveleigh R.J."/>
            <person name="Herman E.K."/>
            <person name="Klute M.J."/>
            <person name="Nakayama T."/>
            <person name="Obornik M."/>
            <person name="Reyes-Prieto A."/>
            <person name="Armbrust E.V."/>
            <person name="Aves S.J."/>
            <person name="Beiko R.G."/>
            <person name="Coutinho P."/>
            <person name="Dacks J.B."/>
            <person name="Durnford D.G."/>
            <person name="Fast N.M."/>
            <person name="Green B.R."/>
            <person name="Grisdale C.J."/>
            <person name="Hempel F."/>
            <person name="Henrissat B."/>
            <person name="Hoppner M.P."/>
            <person name="Ishida K."/>
            <person name="Kim E."/>
            <person name="Koreny L."/>
            <person name="Kroth P.G."/>
            <person name="Liu Y."/>
            <person name="Malik S.B."/>
            <person name="Maier U.G."/>
            <person name="McRose D."/>
            <person name="Mock T."/>
            <person name="Neilson J.A."/>
            <person name="Onodera N.T."/>
            <person name="Poole A.M."/>
            <person name="Pritham E.J."/>
            <person name="Richards T.A."/>
            <person name="Rocap G."/>
            <person name="Roy S.W."/>
            <person name="Sarai C."/>
            <person name="Schaack S."/>
            <person name="Shirato S."/>
            <person name="Slamovits C.H."/>
            <person name="Spencer D.F."/>
            <person name="Suzuki S."/>
            <person name="Worden A.Z."/>
            <person name="Zauner S."/>
            <person name="Barry K."/>
            <person name="Bell C."/>
            <person name="Bharti A.K."/>
            <person name="Crow J.A."/>
            <person name="Grimwood J."/>
            <person name="Kramer R."/>
            <person name="Lindquist E."/>
            <person name="Lucas S."/>
            <person name="Salamov A."/>
            <person name="McFadden G.I."/>
            <person name="Lane C.E."/>
            <person name="Keeling P.J."/>
            <person name="Gray M.W."/>
            <person name="Grigoriev I.V."/>
            <person name="Archibald J.M."/>
        </authorList>
    </citation>
    <scope>NUCLEOTIDE SEQUENCE</scope>
    <source>
        <strain evidence="2 4">CCMP2712</strain>
    </source>
</reference>
<feature type="region of interest" description="Disordered" evidence="1">
    <location>
        <begin position="979"/>
        <end position="1009"/>
    </location>
</feature>
<feature type="compositionally biased region" description="Basic and acidic residues" evidence="1">
    <location>
        <begin position="1171"/>
        <end position="1183"/>
    </location>
</feature>
<feature type="compositionally biased region" description="Acidic residues" evidence="1">
    <location>
        <begin position="679"/>
        <end position="693"/>
    </location>
</feature>
<dbReference type="RefSeq" id="XP_005821587.1">
    <property type="nucleotide sequence ID" value="XM_005821530.1"/>
</dbReference>
<accession>L1IET6</accession>
<name>L1IET6_GUITC</name>
<feature type="region of interest" description="Disordered" evidence="1">
    <location>
        <begin position="542"/>
        <end position="961"/>
    </location>
</feature>
<feature type="compositionally biased region" description="Basic and acidic residues" evidence="1">
    <location>
        <begin position="1106"/>
        <end position="1117"/>
    </location>
</feature>
<dbReference type="STRING" id="905079.L1IET6"/>
<feature type="compositionally biased region" description="Basic and acidic residues" evidence="1">
    <location>
        <begin position="1263"/>
        <end position="1279"/>
    </location>
</feature>
<feature type="compositionally biased region" description="Acidic residues" evidence="1">
    <location>
        <begin position="1612"/>
        <end position="1621"/>
    </location>
</feature>
<dbReference type="HOGENOM" id="CLU_241057_0_0_1"/>
<evidence type="ECO:0000313" key="2">
    <source>
        <dbReference type="EMBL" id="EKX34607.1"/>
    </source>
</evidence>
<feature type="region of interest" description="Disordered" evidence="1">
    <location>
        <begin position="1636"/>
        <end position="1659"/>
    </location>
</feature>
<feature type="compositionally biased region" description="Acidic residues" evidence="1">
    <location>
        <begin position="775"/>
        <end position="784"/>
    </location>
</feature>
<feature type="compositionally biased region" description="Basic and acidic residues" evidence="1">
    <location>
        <begin position="722"/>
        <end position="745"/>
    </location>
</feature>
<feature type="compositionally biased region" description="Basic and acidic residues" evidence="1">
    <location>
        <begin position="885"/>
        <end position="895"/>
    </location>
</feature>
<organism evidence="2">
    <name type="scientific">Guillardia theta (strain CCMP2712)</name>
    <name type="common">Cryptophyte</name>
    <dbReference type="NCBI Taxonomy" id="905079"/>
    <lineage>
        <taxon>Eukaryota</taxon>
        <taxon>Cryptophyceae</taxon>
        <taxon>Pyrenomonadales</taxon>
        <taxon>Geminigeraceae</taxon>
        <taxon>Guillardia</taxon>
    </lineage>
</organism>
<feature type="compositionally biased region" description="Acidic residues" evidence="1">
    <location>
        <begin position="1331"/>
        <end position="1343"/>
    </location>
</feature>
<feature type="compositionally biased region" description="Acidic residues" evidence="1">
    <location>
        <begin position="989"/>
        <end position="1005"/>
    </location>
</feature>
<feature type="compositionally biased region" description="Basic and acidic residues" evidence="1">
    <location>
        <begin position="1437"/>
        <end position="1452"/>
    </location>
</feature>
<feature type="compositionally biased region" description="Acidic residues" evidence="1">
    <location>
        <begin position="1490"/>
        <end position="1506"/>
    </location>
</feature>
<dbReference type="PaxDb" id="55529-EKX34607"/>
<reference evidence="4" key="2">
    <citation type="submission" date="2012-11" db="EMBL/GenBank/DDBJ databases">
        <authorList>
            <person name="Kuo A."/>
            <person name="Curtis B.A."/>
            <person name="Tanifuji G."/>
            <person name="Burki F."/>
            <person name="Gruber A."/>
            <person name="Irimia M."/>
            <person name="Maruyama S."/>
            <person name="Arias M.C."/>
            <person name="Ball S.G."/>
            <person name="Gile G.H."/>
            <person name="Hirakawa Y."/>
            <person name="Hopkins J.F."/>
            <person name="Rensing S.A."/>
            <person name="Schmutz J."/>
            <person name="Symeonidi A."/>
            <person name="Elias M."/>
            <person name="Eveleigh R.J."/>
            <person name="Herman E.K."/>
            <person name="Klute M.J."/>
            <person name="Nakayama T."/>
            <person name="Obornik M."/>
            <person name="Reyes-Prieto A."/>
            <person name="Armbrust E.V."/>
            <person name="Aves S.J."/>
            <person name="Beiko R.G."/>
            <person name="Coutinho P."/>
            <person name="Dacks J.B."/>
            <person name="Durnford D.G."/>
            <person name="Fast N.M."/>
            <person name="Green B.R."/>
            <person name="Grisdale C."/>
            <person name="Hempe F."/>
            <person name="Henrissat B."/>
            <person name="Hoppner M.P."/>
            <person name="Ishida K.-I."/>
            <person name="Kim E."/>
            <person name="Koreny L."/>
            <person name="Kroth P.G."/>
            <person name="Liu Y."/>
            <person name="Malik S.-B."/>
            <person name="Maier U.G."/>
            <person name="McRose D."/>
            <person name="Mock T."/>
            <person name="Neilson J.A."/>
            <person name="Onodera N.T."/>
            <person name="Poole A.M."/>
            <person name="Pritham E.J."/>
            <person name="Richards T.A."/>
            <person name="Rocap G."/>
            <person name="Roy S.W."/>
            <person name="Sarai C."/>
            <person name="Schaack S."/>
            <person name="Shirato S."/>
            <person name="Slamovits C.H."/>
            <person name="Spencer D.F."/>
            <person name="Suzuki S."/>
            <person name="Worden A.Z."/>
            <person name="Zauner S."/>
            <person name="Barry K."/>
            <person name="Bell C."/>
            <person name="Bharti A.K."/>
            <person name="Crow J.A."/>
            <person name="Grimwood J."/>
            <person name="Kramer R."/>
            <person name="Lindquist E."/>
            <person name="Lucas S."/>
            <person name="Salamov A."/>
            <person name="McFadden G.I."/>
            <person name="Lane C.E."/>
            <person name="Keeling P.J."/>
            <person name="Gray M.W."/>
            <person name="Grigoriev I.V."/>
            <person name="Archibald J.M."/>
        </authorList>
    </citation>
    <scope>NUCLEOTIDE SEQUENCE</scope>
    <source>
        <strain evidence="4">CCMP2712</strain>
    </source>
</reference>
<dbReference type="KEGG" id="gtt:GUITHDRAFT_147125"/>
<evidence type="ECO:0000313" key="4">
    <source>
        <dbReference type="Proteomes" id="UP000011087"/>
    </source>
</evidence>
<feature type="compositionally biased region" description="Basic and acidic residues" evidence="1">
    <location>
        <begin position="1532"/>
        <end position="1550"/>
    </location>
</feature>
<dbReference type="OMA" id="TDKPSVQ"/>
<evidence type="ECO:0000313" key="3">
    <source>
        <dbReference type="EnsemblProtists" id="EKX34607"/>
    </source>
</evidence>